<evidence type="ECO:0000256" key="1">
    <source>
        <dbReference type="SAM" id="SignalP"/>
    </source>
</evidence>
<proteinExistence type="predicted"/>
<organism evidence="2 3">
    <name type="scientific">Flagellimonas yonaguniensis</name>
    <dbReference type="NCBI Taxonomy" id="3031325"/>
    <lineage>
        <taxon>Bacteria</taxon>
        <taxon>Pseudomonadati</taxon>
        <taxon>Bacteroidota</taxon>
        <taxon>Flavobacteriia</taxon>
        <taxon>Flavobacteriales</taxon>
        <taxon>Flavobacteriaceae</taxon>
        <taxon>Flagellimonas</taxon>
    </lineage>
</organism>
<dbReference type="EMBL" id="JARFVB010000007">
    <property type="protein sequence ID" value="MDF0716956.1"/>
    <property type="molecule type" value="Genomic_DNA"/>
</dbReference>
<evidence type="ECO:0000313" key="2">
    <source>
        <dbReference type="EMBL" id="MDF0716956.1"/>
    </source>
</evidence>
<keyword evidence="1" id="KW-0732">Signal</keyword>
<reference evidence="2 3" key="1">
    <citation type="submission" date="2023-03" db="EMBL/GenBank/DDBJ databases">
        <title>Muricauda XX sp. nov. and Muricauda XXX sp. nov., two novel species isolated from Okinawa Trough.</title>
        <authorList>
            <person name="Cao W."/>
            <person name="Deng X."/>
        </authorList>
    </citation>
    <scope>NUCLEOTIDE SEQUENCE [LARGE SCALE GENOMIC DNA]</scope>
    <source>
        <strain evidence="2 3">334s03</strain>
    </source>
</reference>
<sequence>MRTFPLFLFSLLSYLTLRAQTDTLYVNDTHTLALVLPNPITRAVTGHPHYQFGYDTNSPGRLGLLQGHPGTDSNLLVLTEDGRAYSFALAYRKELQESYRFVHVDKSIGNVRPVKPMDSLVQNPMPSLGSNSLQYRKASTYFLEKAQTVLRSKRKDGIILRLRDVAYYGTSTYLVMEIENRSDIDFEVDFVQVFKAHGNPRKKSSYQKLPLEPVYKHRMPTIVTVGQKQRFAFVVPKFTLGDREKLMVELREKRGSRRVMLNWD</sequence>
<feature type="chain" id="PRO_5046548081" evidence="1">
    <location>
        <begin position="20"/>
        <end position="264"/>
    </location>
</feature>
<name>A0ABT5Y0I5_9FLAO</name>
<protein>
    <submittedName>
        <fullName evidence="2">DUF4138 domain-containing protein</fullName>
    </submittedName>
</protein>
<dbReference type="InterPro" id="IPR022298">
    <property type="entry name" value="Conjug_transposon_TraN"/>
</dbReference>
<keyword evidence="3" id="KW-1185">Reference proteome</keyword>
<feature type="signal peptide" evidence="1">
    <location>
        <begin position="1"/>
        <end position="19"/>
    </location>
</feature>
<dbReference type="Proteomes" id="UP001221366">
    <property type="component" value="Unassembled WGS sequence"/>
</dbReference>
<evidence type="ECO:0000313" key="3">
    <source>
        <dbReference type="Proteomes" id="UP001221366"/>
    </source>
</evidence>
<dbReference type="RefSeq" id="WP_275616126.1">
    <property type="nucleotide sequence ID" value="NZ_JARFVB010000007.1"/>
</dbReference>
<gene>
    <name evidence="2" type="ORF">PY092_12410</name>
</gene>
<comment type="caution">
    <text evidence="2">The sequence shown here is derived from an EMBL/GenBank/DDBJ whole genome shotgun (WGS) entry which is preliminary data.</text>
</comment>
<accession>A0ABT5Y0I5</accession>
<dbReference type="Pfam" id="PF13595">
    <property type="entry name" value="DUF4138"/>
    <property type="match status" value="1"/>
</dbReference>